<dbReference type="SMART" id="SM01216">
    <property type="entry name" value="Fmp27_WPPW"/>
    <property type="match status" value="1"/>
</dbReference>
<evidence type="ECO:0000259" key="5">
    <source>
        <dbReference type="SMART" id="SM01216"/>
    </source>
</evidence>
<organism evidence="6 7">
    <name type="scientific">Saccharomyces uvarum</name>
    <name type="common">Yeast</name>
    <name type="synonym">Saccharomyces bayanus var. uvarum</name>
    <dbReference type="NCBI Taxonomy" id="230603"/>
    <lineage>
        <taxon>Eukaryota</taxon>
        <taxon>Fungi</taxon>
        <taxon>Dikarya</taxon>
        <taxon>Ascomycota</taxon>
        <taxon>Saccharomycotina</taxon>
        <taxon>Saccharomycetes</taxon>
        <taxon>Saccharomycetales</taxon>
        <taxon>Saccharomycetaceae</taxon>
        <taxon>Saccharomyces</taxon>
    </lineage>
</organism>
<dbReference type="InterPro" id="IPR019415">
    <property type="entry name" value="FMP27_SW_RBG"/>
</dbReference>
<accession>A0AA35NJ73</accession>
<dbReference type="InterPro" id="IPR045167">
    <property type="entry name" value="Hobbit"/>
</dbReference>
<dbReference type="SMART" id="SM01214">
    <property type="entry name" value="Fmp27_GFWDK"/>
    <property type="match status" value="1"/>
</dbReference>
<feature type="domain" description="FMP27 WPPW motif-containing RBG unit" evidence="5">
    <location>
        <begin position="1717"/>
        <end position="2180"/>
    </location>
</feature>
<keyword evidence="2" id="KW-0472">Membrane</keyword>
<keyword evidence="2" id="KW-1133">Transmembrane helix</keyword>
<evidence type="ECO:0000256" key="1">
    <source>
        <dbReference type="SAM" id="Coils"/>
    </source>
</evidence>
<gene>
    <name evidence="6" type="primary">SUVC12G4830</name>
    <name evidence="6" type="ORF">SUVC_12G4830</name>
</gene>
<proteinExistence type="predicted"/>
<dbReference type="PANTHER" id="PTHR15678">
    <property type="entry name" value="ANTIGEN MLAA-22-RELATED"/>
    <property type="match status" value="1"/>
</dbReference>
<keyword evidence="1" id="KW-0175">Coiled coil</keyword>
<reference evidence="6" key="1">
    <citation type="submission" date="2022-10" db="EMBL/GenBank/DDBJ databases">
        <authorList>
            <person name="Byrne P K."/>
        </authorList>
    </citation>
    <scope>NUCLEOTIDE SEQUENCE</scope>
    <source>
        <strain evidence="6">CBS7001</strain>
    </source>
</reference>
<evidence type="ECO:0000259" key="3">
    <source>
        <dbReference type="SMART" id="SM01214"/>
    </source>
</evidence>
<dbReference type="InterPro" id="IPR019441">
    <property type="entry name" value="FMP27/BLTP2/Hobbit_GFWDK_RBG"/>
</dbReference>
<evidence type="ECO:0000256" key="2">
    <source>
        <dbReference type="SAM" id="Phobius"/>
    </source>
</evidence>
<feature type="domain" description="FMP27/BLTP2/Hobbit GFWDK motif-containing RBG unit" evidence="3">
    <location>
        <begin position="1298"/>
        <end position="1456"/>
    </location>
</feature>
<feature type="coiled-coil region" evidence="1">
    <location>
        <begin position="1081"/>
        <end position="1115"/>
    </location>
</feature>
<dbReference type="InterPro" id="IPR019449">
    <property type="entry name" value="FMP27_WPPW_RBG"/>
</dbReference>
<feature type="domain" description="FMP27 SW motif-containing RBG unit" evidence="4">
    <location>
        <begin position="1177"/>
        <end position="1280"/>
    </location>
</feature>
<evidence type="ECO:0000313" key="7">
    <source>
        <dbReference type="Proteomes" id="UP001162090"/>
    </source>
</evidence>
<evidence type="ECO:0000259" key="4">
    <source>
        <dbReference type="SMART" id="SM01215"/>
    </source>
</evidence>
<dbReference type="PANTHER" id="PTHR15678:SF15">
    <property type="entry name" value="PROTEIN FMP27, MITOCHONDRIAL"/>
    <property type="match status" value="1"/>
</dbReference>
<protein>
    <recommendedName>
        <fullName evidence="8">Protein FMP27, mitochondrial</fullName>
    </recommendedName>
</protein>
<sequence length="2633" mass="304442">MSEITVLLCKWVIITVTLLWSCKTLIRIFFGVNIRWFSLFKLKICGLSLNNGSVTMKSIQFVVFEKQLLIKGLQIDSSLNTRNGKINKEFPNDDERSTPRSSKAIGGYFISKFLSFSQRWLGGISIILDDTRLVDHGIGIEKVGFLFASNGLKKDGSLRLDSYLRKLVWNDQIIIADTIFIVNTNLCIDEIMHPLKDDLQVSLDLKLGDLNVPMSLLNLYINKENVDLMSNEELLQKLKDTTNANQDLKDEDIIIARNDLIHTMGKFVDQIKPLKEFNVTIDKLQIKDFPLTNHPELMGMNKYISYDVFISNINFNVIRFRKEMPGYTLVFEEQDSPFKFSIVMARFNICLNLNRKHQKQTKLLKIVEIPNISVFGETNLFSQKFRYSDDLKPKYLENATFNIKGNISSLTIDMDPVNISFIKCFLSNIKVFTSSCPKNKILKANSHIKFLRRRRILFDYFKCFLPLINMKFTLDDPKFVIKNKDNLIISKFSVFMISHLSKRYILGDGSSEEKENTQQIFYESLWNIELLDMRLQHIIKHQNYEHTILRVDSIALEQNIRLLPEILYAADGDIDTLMLDLSELPTMVMLSDLVHNLDGQLANVEENYFKEFYEKFASNLQKIKTECSNMAKCLRQRDILPSDFLFEQLPSFFDYIKINIRDISSTLGARSVFMPRDVFSSIDPQSSKDLIDGKLRKYCNTIEKLQIAFFGDKTQWHNKIDSNHAAMVKSGQLISFDNTNKQKPKHKSTIADLDDISTSDATEVHHLWNLNLLVNDITTEIIGETPELSEELSTKTVSKVSSLSIKLFPDTDSFSGAENSSKIILQINHTRGMSVVSLMSIFLAVSGIHTLNQIFGHCICRKMHQSKTKQYFIALSESKRKSCLKSIKWGQLKEMIEIDFSSEFMSQIVALPNGLRTKFEPTSTFITIKNLNEISISGQYFRMLVESPTKPNFWERMISIDRFKVQMHIDLVKEQMEKLDSLQDWETLQSAITLENESWHFSIPHQFEMFKIIDSVPSIFKSIKQMLYSLKTSKNDLIIFPHKIGTPLSMPKIKLKSKRWLFSIADDPLEAELNTIFQIGLQEQRERLTKLREFNKRISENLIKSQKNVKEVKDDFEAVDNEILKHRTGLWAKDGRRVLRKSATDSEIPLIPTPFNVDGKENSNPDMSQLISPEVEKDYNTLMENFSDSWIRRIKEYKVKERREFDKNFSFLWGLIDYTKLPKDINKKVLPFATNPFLMNLIVENIDIDIIRPFCGIENIPNFIHDVGKGVPKDTEYSIMIPMHLDAKFSEVRWHLRDYPLPFVCIPPLSSTQSKETIATRIHGDFMITEDMLQSEKELRTLFVPLIPSVTVENTDRYYSLFVPRTMTSAKIFTNLNFEINSKHTTRVTWGGSYQPAIQQTMQCLDNFSKPPLDPSIKLGFWDKTRYLFHGKINVLWKNKGKFEVSLKGAKSPYMLGGESAGFIVGFDGDVNLRCNEDNDPKKFLSCSADKVHFSIPNYFAKPLLVWSRPSTNTMFIPNQEDTNLQRYASFYYLLNTTSSRNEKAEKESMRKSFIEKTGIKLSGGMTLDMGILFERLGPSLNERTFDSKQHYLTRLCNPIYVQDRSKHDSYAGFRSDFIHMSFGLSSNSNSAYNAMQLSPNGFKAFFTWWKSFSGNFPVRRGSLFGLQSISPKFGEHLYTISYHADVSPLFITYMYHNVDAGQILRKNYLEIAEFVGLKAKASHFVMDLHQRKEVLTEYQAGLNIRKRVMKLKFLAGDVVCQDVDIRTVSGEFNKLNYIEEKEDAEYDIFDNDMSWLDITDFQDAFFINPENYLPKIKIMPFAFSPQFAYQKRASYGDKYQVDPKTYKPITPFDNRISHNCTLGHNVSLRTDLVEKRVNVLRDFQERLEKESEESKTAGMSKEYLKDLLSKAKFSVKNVEILLKDFEAICNRQETGETGETGESKHPFHFESLNLLRATKKTMKQFENRFFIFNVLLKCNEDTRNAIFKFLYYADLANEFSSLASGKGLREFEDAIKQRETTEETASLEGISERDGKRSSYKQFDSCNDEEFTNENLLKMFEKNITELSCGIKHMIHHKFFVQFVTPQIQLTSLENPETCVIVSSPFFMLKTLEFDANTTTNTYMQDIFLKRYGILFGNANAFLFKKKDYKEFFELYFGSSSYGQHKDEQWPPWLGLELGFEPSALEKNAVVKNISALLQHQKLSQFSARYDSLKDKIEDSICGYVPHINVELNSQEYLMLTKMVLKLFIYVEPEDGELRKYIEKLIIGYDIYDTSQIKRLVNNLHNSEKILAVVEKEFLFKRSLLDDVGKIDLANVHNERMHQLLRLYILMKVFSSNGNSCINRTLVWNVKVNEIILHLLEKNNKPFLDVAVAKLNFNRVRHAMGLRKNIVTVKMMQIFDLEENVNYHCLLGPLASSTNNLVSSKDDGPLIQVSWDVDKPVGGIKVIKNVETILSGLTVKLDEDRLNRLLEWLSLKQLMSDDNGADEDSESSIFDMISSESEEGNIKFSEDTSPDFNEMLKRSSDYMIVENLKLNSFKLCISYKGKGKMRLVNVTNFVFDFPTLRLANQTLRLTDLLLALKKILVKVLIKHTGRFITNKLKRNSKNNKMVDDTAPLKQLTTYKSYTEPEELQ</sequence>
<feature type="transmembrane region" description="Helical" evidence="2">
    <location>
        <begin position="12"/>
        <end position="34"/>
    </location>
</feature>
<dbReference type="SMART" id="SM01215">
    <property type="entry name" value="Fmp27_SW"/>
    <property type="match status" value="1"/>
</dbReference>
<evidence type="ECO:0008006" key="8">
    <source>
        <dbReference type="Google" id="ProtNLM"/>
    </source>
</evidence>
<dbReference type="EMBL" id="OX365923">
    <property type="protein sequence ID" value="CAI4047446.1"/>
    <property type="molecule type" value="Genomic_DNA"/>
</dbReference>
<dbReference type="Pfam" id="PF10344">
    <property type="entry name" value="Hobbit"/>
    <property type="match status" value="1"/>
</dbReference>
<keyword evidence="2" id="KW-0812">Transmembrane</keyword>
<name>A0AA35NJ73_SACUV</name>
<dbReference type="Proteomes" id="UP001162090">
    <property type="component" value="Chromosome 12"/>
</dbReference>
<evidence type="ECO:0000313" key="6">
    <source>
        <dbReference type="EMBL" id="CAI4047446.1"/>
    </source>
</evidence>